<dbReference type="Gene3D" id="2.130.10.130">
    <property type="entry name" value="Integrin alpha, N-terminal"/>
    <property type="match status" value="2"/>
</dbReference>
<proteinExistence type="predicted"/>
<sequence length="416" mass="46687">MIGFENFSENLIISIKSRLKPVCSPYRFYAIFPGLVLCSAPIWCQKEPVTEPVLPQTIVFEKKQIATESYESVGVFDVNNDGALDIVSGAFWYEGPLFAKRHSVGGPKRFGEYYDHFSTIPFDVNSDGKTDFITGGWFEKKLVWKENNGSEEWPEHLIAEVGNIESTRAWDMNGDGVLEIVPNTPNDALRIVFWQNGKFEVKTIAEKQGHGLGYGDLNGDGRGDIVVPHGWLEAPEDIFNEEWVLHEEFQLGTTSVPMLVTDVNGDGLNDLIVGQGHGYGLHWYEQSIGNKKKGSREWSKHPIDPFNSQYHTMEMADLDGDGVEELVTGKRYKAHNGNDPGGYDPIGLYYFRWNGESFSKQVIDFGVYGEGKGTGVSFEVIDLNEDGRPDIVVPGKDGLTVYFNKELNNELKEQKH</sequence>
<dbReference type="Proteomes" id="UP000276309">
    <property type="component" value="Chromosome"/>
</dbReference>
<keyword evidence="1" id="KW-0732">Signal</keyword>
<dbReference type="InterPro" id="IPR028994">
    <property type="entry name" value="Integrin_alpha_N"/>
</dbReference>
<dbReference type="SUPFAM" id="SSF69318">
    <property type="entry name" value="Integrin alpha N-terminal domain"/>
    <property type="match status" value="1"/>
</dbReference>
<dbReference type="KEGG" id="emar:D1013_08355"/>
<accession>A0A3G2L544</accession>
<organism evidence="2 3">
    <name type="scientific">Euzebyella marina</name>
    <dbReference type="NCBI Taxonomy" id="1761453"/>
    <lineage>
        <taxon>Bacteria</taxon>
        <taxon>Pseudomonadati</taxon>
        <taxon>Bacteroidota</taxon>
        <taxon>Flavobacteriia</taxon>
        <taxon>Flavobacteriales</taxon>
        <taxon>Flavobacteriaceae</taxon>
        <taxon>Euzebyella</taxon>
    </lineage>
</organism>
<dbReference type="AlphaFoldDB" id="A0A3G2L544"/>
<evidence type="ECO:0000313" key="3">
    <source>
        <dbReference type="Proteomes" id="UP000276309"/>
    </source>
</evidence>
<keyword evidence="3" id="KW-1185">Reference proteome</keyword>
<reference evidence="2 3" key="1">
    <citation type="submission" date="2018-08" db="EMBL/GenBank/DDBJ databases">
        <title>The reduced genetic potential of extracellular carbohydrate catabolism in Euzebyella marina RN62, a Flavobacteriia bacterium isolated from the hadal water.</title>
        <authorList>
            <person name="Xue C."/>
        </authorList>
    </citation>
    <scope>NUCLEOTIDE SEQUENCE [LARGE SCALE GENOMIC DNA]</scope>
    <source>
        <strain evidence="2 3">RN62</strain>
    </source>
</reference>
<dbReference type="InterPro" id="IPR013517">
    <property type="entry name" value="FG-GAP"/>
</dbReference>
<protein>
    <submittedName>
        <fullName evidence="2">VCBS repeat-containing protein</fullName>
    </submittedName>
</protein>
<name>A0A3G2L544_9FLAO</name>
<dbReference type="PANTHER" id="PTHR44103">
    <property type="entry name" value="PROPROTEIN CONVERTASE P"/>
    <property type="match status" value="1"/>
</dbReference>
<dbReference type="PANTHER" id="PTHR44103:SF1">
    <property type="entry name" value="PROPROTEIN CONVERTASE P"/>
    <property type="match status" value="1"/>
</dbReference>
<dbReference type="OrthoDB" id="9816120at2"/>
<dbReference type="EMBL" id="CP032050">
    <property type="protein sequence ID" value="AYN67375.1"/>
    <property type="molecule type" value="Genomic_DNA"/>
</dbReference>
<evidence type="ECO:0000313" key="2">
    <source>
        <dbReference type="EMBL" id="AYN67375.1"/>
    </source>
</evidence>
<gene>
    <name evidence="2" type="ORF">D1013_08355</name>
</gene>
<dbReference type="Pfam" id="PF13517">
    <property type="entry name" value="FG-GAP_3"/>
    <property type="match status" value="2"/>
</dbReference>
<evidence type="ECO:0000256" key="1">
    <source>
        <dbReference type="ARBA" id="ARBA00022729"/>
    </source>
</evidence>